<dbReference type="Proteomes" id="UP000523545">
    <property type="component" value="Unassembled WGS sequence"/>
</dbReference>
<comment type="caution">
    <text evidence="2">The sequence shown here is derived from an EMBL/GenBank/DDBJ whole genome shotgun (WGS) entry which is preliminary data.</text>
</comment>
<accession>A0A7Y9X4Q8</accession>
<keyword evidence="1" id="KW-1133">Transmembrane helix</keyword>
<evidence type="ECO:0000256" key="1">
    <source>
        <dbReference type="SAM" id="Phobius"/>
    </source>
</evidence>
<dbReference type="RefSeq" id="WP_179781696.1">
    <property type="nucleotide sequence ID" value="NZ_JACCHK010000001.1"/>
</dbReference>
<feature type="transmembrane region" description="Helical" evidence="1">
    <location>
        <begin position="236"/>
        <end position="254"/>
    </location>
</feature>
<evidence type="ECO:0000313" key="2">
    <source>
        <dbReference type="EMBL" id="NYH44377.1"/>
    </source>
</evidence>
<feature type="transmembrane region" description="Helical" evidence="1">
    <location>
        <begin position="66"/>
        <end position="89"/>
    </location>
</feature>
<reference evidence="2 3" key="1">
    <citation type="submission" date="2020-07" db="EMBL/GenBank/DDBJ databases">
        <title>Sequencing the genomes of 1000 actinobacteria strains.</title>
        <authorList>
            <person name="Klenk H.-P."/>
        </authorList>
    </citation>
    <scope>NUCLEOTIDE SEQUENCE [LARGE SCALE GENOMIC DNA]</scope>
    <source>
        <strain evidence="2 3">DSM 45876</strain>
    </source>
</reference>
<organism evidence="2 3">
    <name type="scientific">Micromonospora jinlongensis</name>
    <dbReference type="NCBI Taxonomy" id="1287877"/>
    <lineage>
        <taxon>Bacteria</taxon>
        <taxon>Bacillati</taxon>
        <taxon>Actinomycetota</taxon>
        <taxon>Actinomycetes</taxon>
        <taxon>Micromonosporales</taxon>
        <taxon>Micromonosporaceae</taxon>
        <taxon>Micromonospora</taxon>
    </lineage>
</organism>
<proteinExistence type="predicted"/>
<dbReference type="EMBL" id="JACCHK010000001">
    <property type="protein sequence ID" value="NYH44377.1"/>
    <property type="molecule type" value="Genomic_DNA"/>
</dbReference>
<dbReference type="AlphaFoldDB" id="A0A7Y9X4Q8"/>
<keyword evidence="1" id="KW-0812">Transmembrane</keyword>
<sequence>MPTIVTVSGVEGDAAGSRWRFLGGGLVGMVGVVGVFGALTLGFWVLADLSNDIPLVGRLFGMLGRLAAVGGAFFFTYCLLAVVLGPDLFEKLFFVRSKALTPGVIRELVAMEAVSATIPVASGQGVLRIIPVKPQWWLDPNAYADDTKPVVVVEGIEHRLPGWDPYDVAVPAGTVEVVAWLPLRSGIPGRRASSSVPVSEGRVGAVVFRPSSLPELPGTATPLAGELRGELSSYRMWGATGLLVGLVFLVWLAVG</sequence>
<keyword evidence="1" id="KW-0472">Membrane</keyword>
<gene>
    <name evidence="2" type="ORF">HNR22_004104</name>
</gene>
<protein>
    <submittedName>
        <fullName evidence="2">Uncharacterized protein</fullName>
    </submittedName>
</protein>
<feature type="transmembrane region" description="Helical" evidence="1">
    <location>
        <begin position="21"/>
        <end position="46"/>
    </location>
</feature>
<keyword evidence="3" id="KW-1185">Reference proteome</keyword>
<evidence type="ECO:0000313" key="3">
    <source>
        <dbReference type="Proteomes" id="UP000523545"/>
    </source>
</evidence>
<name>A0A7Y9X4Q8_9ACTN</name>